<dbReference type="STRING" id="471855.Shel_20210"/>
<reference evidence="1 2" key="1">
    <citation type="journal article" date="2009" name="Stand. Genomic Sci.">
        <title>Complete genome sequence of Slackia heliotrinireducens type strain (RHS 1).</title>
        <authorList>
            <person name="Pukall R."/>
            <person name="Lapidus A."/>
            <person name="Nolan M."/>
            <person name="Copeland A."/>
            <person name="Glavina Del Rio T."/>
            <person name="Lucas S."/>
            <person name="Chen F."/>
            <person name="Tice H."/>
            <person name="Cheng J.F."/>
            <person name="Chertkov O."/>
            <person name="Bruce D."/>
            <person name="Goodwin L."/>
            <person name="Kuske C."/>
            <person name="Brettin T."/>
            <person name="Detter J.C."/>
            <person name="Han C."/>
            <person name="Pitluck S."/>
            <person name="Pati A."/>
            <person name="Mavrommatis K."/>
            <person name="Ivanova N."/>
            <person name="Ovchinnikova G."/>
            <person name="Chen A."/>
            <person name="Palaniappan K."/>
            <person name="Schneider S."/>
            <person name="Rohde M."/>
            <person name="Chain P."/>
            <person name="D'haeseleer P."/>
            <person name="Goker M."/>
            <person name="Bristow J."/>
            <person name="Eisen J.A."/>
            <person name="Markowitz V."/>
            <person name="Kyrpides N.C."/>
            <person name="Klenk H.P."/>
            <person name="Hugenholtz P."/>
        </authorList>
    </citation>
    <scope>NUCLEOTIDE SEQUENCE [LARGE SCALE GENOMIC DNA]</scope>
    <source>
        <strain evidence="2">ATCC 29202 / DSM 20476 / NCTC 11029 / RHS 1</strain>
    </source>
</reference>
<name>C7N800_SLAHD</name>
<dbReference type="Proteomes" id="UP000002026">
    <property type="component" value="Chromosome"/>
</dbReference>
<organism evidence="1 2">
    <name type="scientific">Slackia heliotrinireducens (strain ATCC 29202 / DSM 20476 / NCTC 11029 / RHS 1)</name>
    <name type="common">Peptococcus heliotrinreducens</name>
    <dbReference type="NCBI Taxonomy" id="471855"/>
    <lineage>
        <taxon>Bacteria</taxon>
        <taxon>Bacillati</taxon>
        <taxon>Actinomycetota</taxon>
        <taxon>Coriobacteriia</taxon>
        <taxon>Eggerthellales</taxon>
        <taxon>Eggerthellaceae</taxon>
        <taxon>Slackia</taxon>
    </lineage>
</organism>
<dbReference type="KEGG" id="shi:Shel_20210"/>
<protein>
    <submittedName>
        <fullName evidence="1">Uncharacterized protein</fullName>
    </submittedName>
</protein>
<evidence type="ECO:0000313" key="1">
    <source>
        <dbReference type="EMBL" id="ACV23035.1"/>
    </source>
</evidence>
<dbReference type="AlphaFoldDB" id="C7N800"/>
<sequence length="169" mass="19273">MAHQIKAAEAHVLAGGFKRDYFDACYRRIEAYARRGSECCSLKHAPDPETEQELIRKLRDDGYKVYENALLVGWYCPDHPLNKRPSSAPVRPSQSNSICDAYDARVEVNSHRVNYVAEQYGKISKAARRGETWCQLDHSPDSQLEGLLCELLKQDGYEVHADKMIATWI</sequence>
<evidence type="ECO:0000313" key="2">
    <source>
        <dbReference type="Proteomes" id="UP000002026"/>
    </source>
</evidence>
<dbReference type="RefSeq" id="WP_012799136.1">
    <property type="nucleotide sequence ID" value="NC_013165.1"/>
</dbReference>
<accession>C7N800</accession>
<proteinExistence type="predicted"/>
<keyword evidence="2" id="KW-1185">Reference proteome</keyword>
<dbReference type="EMBL" id="CP001684">
    <property type="protein sequence ID" value="ACV23035.1"/>
    <property type="molecule type" value="Genomic_DNA"/>
</dbReference>
<dbReference type="HOGENOM" id="CLU_1577468_0_0_11"/>
<gene>
    <name evidence="1" type="ordered locus">Shel_20210</name>
</gene>